<dbReference type="GO" id="GO:0000256">
    <property type="term" value="P:allantoin catabolic process"/>
    <property type="evidence" value="ECO:0007669"/>
    <property type="project" value="UniProtKB-UniRule"/>
</dbReference>
<evidence type="ECO:0000256" key="1">
    <source>
        <dbReference type="ARBA" id="ARBA00009242"/>
    </source>
</evidence>
<dbReference type="Gene3D" id="2.60.120.260">
    <property type="entry name" value="Galactose-binding domain-like"/>
    <property type="match status" value="2"/>
</dbReference>
<gene>
    <name evidence="4 6" type="primary">alc</name>
    <name evidence="6" type="ORF">GQE98_11840</name>
</gene>
<dbReference type="PANTHER" id="PTHR12045:SF3">
    <property type="entry name" value="INACTIVE ALLANTOICASE-RELATED"/>
    <property type="match status" value="1"/>
</dbReference>
<dbReference type="PIRSF" id="PIRSF016516">
    <property type="entry name" value="Allantoicase"/>
    <property type="match status" value="1"/>
</dbReference>
<evidence type="ECO:0000313" key="7">
    <source>
        <dbReference type="Proteomes" id="UP000476030"/>
    </source>
</evidence>
<dbReference type="InterPro" id="IPR005164">
    <property type="entry name" value="Allantoicase"/>
</dbReference>
<keyword evidence="7" id="KW-1185">Reference proteome</keyword>
<organism evidence="6 7">
    <name type="scientific">Sneathiella litorea</name>
    <dbReference type="NCBI Taxonomy" id="2606216"/>
    <lineage>
        <taxon>Bacteria</taxon>
        <taxon>Pseudomonadati</taxon>
        <taxon>Pseudomonadota</taxon>
        <taxon>Alphaproteobacteria</taxon>
        <taxon>Sneathiellales</taxon>
        <taxon>Sneathiellaceae</taxon>
        <taxon>Sneathiella</taxon>
    </lineage>
</organism>
<keyword evidence="2 4" id="KW-0659">Purine metabolism</keyword>
<feature type="domain" description="Allantoicase" evidence="5">
    <location>
        <begin position="190"/>
        <end position="332"/>
    </location>
</feature>
<protein>
    <recommendedName>
        <fullName evidence="4">Probable allantoicase</fullName>
        <ecNumber evidence="4">3.5.3.4</ecNumber>
    </recommendedName>
    <alternativeName>
        <fullName evidence="4">Allantoate amidinohydrolase</fullName>
    </alternativeName>
</protein>
<dbReference type="EMBL" id="WTUW01000002">
    <property type="protein sequence ID" value="MZR31324.1"/>
    <property type="molecule type" value="Genomic_DNA"/>
</dbReference>
<dbReference type="FunFam" id="2.60.120.260:FF:000090">
    <property type="entry name" value="Probable allantoicase"/>
    <property type="match status" value="1"/>
</dbReference>
<dbReference type="Proteomes" id="UP000476030">
    <property type="component" value="Unassembled WGS sequence"/>
</dbReference>
<comment type="similarity">
    <text evidence="1 4">Belongs to the allantoicase family.</text>
</comment>
<dbReference type="EC" id="3.5.3.4" evidence="4"/>
<dbReference type="Pfam" id="PF03561">
    <property type="entry name" value="Allantoicase"/>
    <property type="match status" value="2"/>
</dbReference>
<proteinExistence type="inferred from homology"/>
<dbReference type="SUPFAM" id="SSF49785">
    <property type="entry name" value="Galactose-binding domain-like"/>
    <property type="match status" value="2"/>
</dbReference>
<dbReference type="GO" id="GO:0006144">
    <property type="term" value="P:purine nucleobase metabolic process"/>
    <property type="evidence" value="ECO:0007669"/>
    <property type="project" value="UniProtKB-KW"/>
</dbReference>
<dbReference type="FunFam" id="2.60.120.260:FF:000059">
    <property type="entry name" value="Probable allantoicase"/>
    <property type="match status" value="1"/>
</dbReference>
<evidence type="ECO:0000259" key="5">
    <source>
        <dbReference type="Pfam" id="PF03561"/>
    </source>
</evidence>
<dbReference type="InterPro" id="IPR015908">
    <property type="entry name" value="Allantoicase_dom"/>
</dbReference>
<dbReference type="HAMAP" id="MF_00813">
    <property type="entry name" value="Allantoicase"/>
    <property type="match status" value="1"/>
</dbReference>
<dbReference type="RefSeq" id="WP_161315839.1">
    <property type="nucleotide sequence ID" value="NZ_WTUW01000002.1"/>
</dbReference>
<evidence type="ECO:0000256" key="2">
    <source>
        <dbReference type="ARBA" id="ARBA00022631"/>
    </source>
</evidence>
<evidence type="ECO:0000256" key="3">
    <source>
        <dbReference type="ARBA" id="ARBA00022801"/>
    </source>
</evidence>
<reference evidence="6 7" key="1">
    <citation type="submission" date="2019-12" db="EMBL/GenBank/DDBJ databases">
        <title>Snethiella sp. nov. sp. isolated from sea sand.</title>
        <authorList>
            <person name="Kim J."/>
            <person name="Jeong S.E."/>
            <person name="Jung H.S."/>
            <person name="Jeon C.O."/>
        </authorList>
    </citation>
    <scope>NUCLEOTIDE SEQUENCE [LARGE SCALE GENOMIC DNA]</scope>
    <source>
        <strain evidence="6 7">DP05</strain>
    </source>
</reference>
<dbReference type="InterPro" id="IPR008979">
    <property type="entry name" value="Galactose-bd-like_sf"/>
</dbReference>
<name>A0A6L8W9U5_9PROT</name>
<dbReference type="GO" id="GO:0004037">
    <property type="term" value="F:allantoicase activity"/>
    <property type="evidence" value="ECO:0007669"/>
    <property type="project" value="UniProtKB-UniRule"/>
</dbReference>
<comment type="catalytic activity">
    <reaction evidence="4">
        <text>allantoate + H2O = (S)-ureidoglycolate + urea</text>
        <dbReference type="Rhea" id="RHEA:11016"/>
        <dbReference type="ChEBI" id="CHEBI:15377"/>
        <dbReference type="ChEBI" id="CHEBI:16199"/>
        <dbReference type="ChEBI" id="CHEBI:17536"/>
        <dbReference type="ChEBI" id="CHEBI:57296"/>
        <dbReference type="EC" id="3.5.3.4"/>
    </reaction>
</comment>
<dbReference type="PANTHER" id="PTHR12045">
    <property type="entry name" value="ALLANTOICASE"/>
    <property type="match status" value="1"/>
</dbReference>
<sequence length="335" mass="36821">MSLPAIETAGLADKYINLVSPKLGAEVIYATDDFFADKSRLIDPAPPIFVADKYDENGKWMDGWESRRKRGEGHDYCIIRLGLPGVIQGVDIDTSHFTGNFPPSASIDACLVEGEPDANTSWTEILPAVGLMGDRHHIHAISNAQTWSHLRLNIYPDGGVARLRVYGIVQCHWETQDPEELIDLAALVNGGRGIAASDQHYGTPSQILAPGRGINMGDGWETRRRREPGNDWALITLGHPGVISKIEVDTAHFKGNFPDRCSILGAMVTGGTEESLVTQSMFWKTLLPEQKLSMDAIHTFESELENIGPISHVRLNIIPDGGISRLRLFGHIVRS</sequence>
<feature type="domain" description="Allantoicase" evidence="5">
    <location>
        <begin position="24"/>
        <end position="169"/>
    </location>
</feature>
<accession>A0A6L8W9U5</accession>
<comment type="caution">
    <text evidence="6">The sequence shown here is derived from an EMBL/GenBank/DDBJ whole genome shotgun (WGS) entry which is preliminary data.</text>
</comment>
<keyword evidence="3 4" id="KW-0378">Hydrolase</keyword>
<evidence type="ECO:0000256" key="4">
    <source>
        <dbReference type="HAMAP-Rule" id="MF_00813"/>
    </source>
</evidence>
<comment type="pathway">
    <text evidence="4">Nitrogen metabolism; (S)-allantoin degradation; (S)-ureidoglycolate from allantoate (aminidohydrolase route): step 1/1.</text>
</comment>
<evidence type="ECO:0000313" key="6">
    <source>
        <dbReference type="EMBL" id="MZR31324.1"/>
    </source>
</evidence>
<dbReference type="NCBIfam" id="TIGR02961">
    <property type="entry name" value="allantoicase"/>
    <property type="match status" value="1"/>
</dbReference>
<dbReference type="AlphaFoldDB" id="A0A6L8W9U5"/>
<dbReference type="UniPathway" id="UPA00395">
    <property type="reaction ID" value="UER00654"/>
</dbReference>